<dbReference type="AlphaFoldDB" id="A0A5J4VK28"/>
<dbReference type="EMBL" id="SNRW01006542">
    <property type="protein sequence ID" value="KAA6382875.1"/>
    <property type="molecule type" value="Genomic_DNA"/>
</dbReference>
<reference evidence="2 3" key="1">
    <citation type="submission" date="2019-03" db="EMBL/GenBank/DDBJ databases">
        <title>Single cell metagenomics reveals metabolic interactions within the superorganism composed of flagellate Streblomastix strix and complex community of Bacteroidetes bacteria on its surface.</title>
        <authorList>
            <person name="Treitli S.C."/>
            <person name="Kolisko M."/>
            <person name="Husnik F."/>
            <person name="Keeling P."/>
            <person name="Hampl V."/>
        </authorList>
    </citation>
    <scope>NUCLEOTIDE SEQUENCE [LARGE SCALE GENOMIC DNA]</scope>
    <source>
        <strain evidence="2">ST1C</strain>
    </source>
</reference>
<accession>A0A5J4VK28</accession>
<evidence type="ECO:0000256" key="1">
    <source>
        <dbReference type="SAM" id="Coils"/>
    </source>
</evidence>
<organism evidence="2 3">
    <name type="scientific">Streblomastix strix</name>
    <dbReference type="NCBI Taxonomy" id="222440"/>
    <lineage>
        <taxon>Eukaryota</taxon>
        <taxon>Metamonada</taxon>
        <taxon>Preaxostyla</taxon>
        <taxon>Oxymonadida</taxon>
        <taxon>Streblomastigidae</taxon>
        <taxon>Streblomastix</taxon>
    </lineage>
</organism>
<feature type="coiled-coil region" evidence="1">
    <location>
        <begin position="95"/>
        <end position="122"/>
    </location>
</feature>
<sequence>MRQARKLLNIYMKYPNQIDPPRVLKGDKVFNQLRDQFNVIDPNFDISDEGLRVFKNFITMSSQKDASKLLFGLNWEKISQDQHLMKRIVQNDDARQLLDEQQEQWELMLKEAKENFDRLVKQNEGIKDPHFSEPEQSIPVPINPKRIVYVDQDFNINARLDQPSNQMGSMAQPPNPDIQLMQLGQVAPKEYVNILQQQDGEQTLTTTLPEEDALQQRLDEQPNQQPNQQFNNPSSGVLRQLRQVQLTAMNVGDELSQQQASQFIRDQMQQGQAKDQMGQEVQATYDEIIQGLKYVVGATGWGKQPINQFINQQHFPDRKQQRYTNEGQTVLRQAQVKLDKQSLLNMSRKKKNYISQGELNKTLQGQKQLRKKK</sequence>
<evidence type="ECO:0000313" key="3">
    <source>
        <dbReference type="Proteomes" id="UP000324800"/>
    </source>
</evidence>
<dbReference type="Proteomes" id="UP000324800">
    <property type="component" value="Unassembled WGS sequence"/>
</dbReference>
<gene>
    <name evidence="2" type="ORF">EZS28_021598</name>
</gene>
<name>A0A5J4VK28_9EUKA</name>
<comment type="caution">
    <text evidence="2">The sequence shown here is derived from an EMBL/GenBank/DDBJ whole genome shotgun (WGS) entry which is preliminary data.</text>
</comment>
<proteinExistence type="predicted"/>
<evidence type="ECO:0000313" key="2">
    <source>
        <dbReference type="EMBL" id="KAA6382875.1"/>
    </source>
</evidence>
<protein>
    <submittedName>
        <fullName evidence="2">Uncharacterized protein</fullName>
    </submittedName>
</protein>
<keyword evidence="1" id="KW-0175">Coiled coil</keyword>